<proteinExistence type="predicted"/>
<comment type="caution">
    <text evidence="1">The sequence shown here is derived from an EMBL/GenBank/DDBJ whole genome shotgun (WGS) entry which is preliminary data.</text>
</comment>
<sequence>MVALQRPIRRIKKCKNGLLNIFSDSRSSLEILIDPKTYQHLAHEAGRQGGFVQYLFRVKLKDSPYCARDSSKILYVLHVLEECDMFLRWRATLIAELHVRVGSSKESSPKTNSEYVQRLRITSSLNATPAVARARRGGAAASGAHVSTLIHTGYYGRVDAPRSNKARSLTLTTVEFLRWRKDCRSLQTGATPSSGHRPPINGDLNRIVNALSERPSRTTTSSSWSPLVNFSSSAVTSFICSVGYHFSIQLTGSIPENKDLLAGVSATKKLLKPTNIVFIYYESPRRSKKIEVYLVLHKPLASPARDTTARPIKTDRGSKVVSNLRHDAEISGCPPDARAGRGAARATAPTTCC</sequence>
<dbReference type="AlphaFoldDB" id="A0A4C1Y1W6"/>
<dbReference type="EMBL" id="BGZK01001024">
    <property type="protein sequence ID" value="GBP68792.1"/>
    <property type="molecule type" value="Genomic_DNA"/>
</dbReference>
<protein>
    <submittedName>
        <fullName evidence="1">Uncharacterized protein</fullName>
    </submittedName>
</protein>
<organism evidence="1 2">
    <name type="scientific">Eumeta variegata</name>
    <name type="common">Bagworm moth</name>
    <name type="synonym">Eumeta japonica</name>
    <dbReference type="NCBI Taxonomy" id="151549"/>
    <lineage>
        <taxon>Eukaryota</taxon>
        <taxon>Metazoa</taxon>
        <taxon>Ecdysozoa</taxon>
        <taxon>Arthropoda</taxon>
        <taxon>Hexapoda</taxon>
        <taxon>Insecta</taxon>
        <taxon>Pterygota</taxon>
        <taxon>Neoptera</taxon>
        <taxon>Endopterygota</taxon>
        <taxon>Lepidoptera</taxon>
        <taxon>Glossata</taxon>
        <taxon>Ditrysia</taxon>
        <taxon>Tineoidea</taxon>
        <taxon>Psychidae</taxon>
        <taxon>Oiketicinae</taxon>
        <taxon>Eumeta</taxon>
    </lineage>
</organism>
<keyword evidence="2" id="KW-1185">Reference proteome</keyword>
<gene>
    <name evidence="1" type="ORF">EVAR_36554_1</name>
</gene>
<dbReference type="Proteomes" id="UP000299102">
    <property type="component" value="Unassembled WGS sequence"/>
</dbReference>
<name>A0A4C1Y1W6_EUMVA</name>
<dbReference type="OrthoDB" id="411823at2759"/>
<evidence type="ECO:0000313" key="1">
    <source>
        <dbReference type="EMBL" id="GBP68792.1"/>
    </source>
</evidence>
<reference evidence="1 2" key="1">
    <citation type="journal article" date="2019" name="Commun. Biol.">
        <title>The bagworm genome reveals a unique fibroin gene that provides high tensile strength.</title>
        <authorList>
            <person name="Kono N."/>
            <person name="Nakamura H."/>
            <person name="Ohtoshi R."/>
            <person name="Tomita M."/>
            <person name="Numata K."/>
            <person name="Arakawa K."/>
        </authorList>
    </citation>
    <scope>NUCLEOTIDE SEQUENCE [LARGE SCALE GENOMIC DNA]</scope>
</reference>
<evidence type="ECO:0000313" key="2">
    <source>
        <dbReference type="Proteomes" id="UP000299102"/>
    </source>
</evidence>
<accession>A0A4C1Y1W6</accession>